<evidence type="ECO:0000313" key="2">
    <source>
        <dbReference type="Proteomes" id="UP000001396"/>
    </source>
</evidence>
<dbReference type="GeneID" id="31359550"/>
<protein>
    <submittedName>
        <fullName evidence="1">Uncharacterized protein</fullName>
    </submittedName>
</protein>
<dbReference type="RefSeq" id="XP_020435390.1">
    <property type="nucleotide sequence ID" value="XM_020574976.1"/>
</dbReference>
<proteinExistence type="predicted"/>
<evidence type="ECO:0000313" key="1">
    <source>
        <dbReference type="EMBL" id="EFA83273.1"/>
    </source>
</evidence>
<sequence>MDSRIMKYDNGQTIQYERELRDRQICHLSVEHHFSKITKPSSKSMDQLLNEQQQYYNKRSWEYDKWWNRVDEFHQSEYLDNEFHQNKKPIFEFMKSLTVGVARPTNNEQKINVLELAPDSYYPTRYKTRAHENTIYRVEYKPETQTDYSIERQLTNGDKYRIVKIGFSTEDIISILNSVGFIMEKGDTCAVNSTFIYGSFSKPIEQ</sequence>
<dbReference type="InParanoid" id="D3B5X5"/>
<dbReference type="FunCoup" id="D3B5X5">
    <property type="interactions" value="91"/>
</dbReference>
<organism evidence="1 2">
    <name type="scientific">Heterostelium pallidum (strain ATCC 26659 / Pp 5 / PN500)</name>
    <name type="common">Cellular slime mold</name>
    <name type="synonym">Polysphondylium pallidum</name>
    <dbReference type="NCBI Taxonomy" id="670386"/>
    <lineage>
        <taxon>Eukaryota</taxon>
        <taxon>Amoebozoa</taxon>
        <taxon>Evosea</taxon>
        <taxon>Eumycetozoa</taxon>
        <taxon>Dictyostelia</taxon>
        <taxon>Acytosteliales</taxon>
        <taxon>Acytosteliaceae</taxon>
        <taxon>Heterostelium</taxon>
    </lineage>
</organism>
<dbReference type="Proteomes" id="UP000001396">
    <property type="component" value="Unassembled WGS sequence"/>
</dbReference>
<name>D3B5X5_HETP5</name>
<keyword evidence="2" id="KW-1185">Reference proteome</keyword>
<gene>
    <name evidence="1" type="ORF">PPL_04063</name>
</gene>
<accession>D3B5X5</accession>
<comment type="caution">
    <text evidence="1">The sequence shown here is derived from an EMBL/GenBank/DDBJ whole genome shotgun (WGS) entry which is preliminary data.</text>
</comment>
<dbReference type="STRING" id="670386.D3B5X5"/>
<dbReference type="AlphaFoldDB" id="D3B5X5"/>
<reference evidence="1 2" key="1">
    <citation type="journal article" date="2011" name="Genome Res.">
        <title>Phylogeny-wide analysis of social amoeba genomes highlights ancient origins for complex intercellular communication.</title>
        <authorList>
            <person name="Heidel A.J."/>
            <person name="Lawal H.M."/>
            <person name="Felder M."/>
            <person name="Schilde C."/>
            <person name="Helps N.R."/>
            <person name="Tunggal B."/>
            <person name="Rivero F."/>
            <person name="John U."/>
            <person name="Schleicher M."/>
            <person name="Eichinger L."/>
            <person name="Platzer M."/>
            <person name="Noegel A.A."/>
            <person name="Schaap P."/>
            <person name="Gloeckner G."/>
        </authorList>
    </citation>
    <scope>NUCLEOTIDE SEQUENCE [LARGE SCALE GENOMIC DNA]</scope>
    <source>
        <strain evidence="2">ATCC 26659 / Pp 5 / PN500</strain>
    </source>
</reference>
<dbReference type="EMBL" id="ADBJ01000017">
    <property type="protein sequence ID" value="EFA83273.1"/>
    <property type="molecule type" value="Genomic_DNA"/>
</dbReference>